<evidence type="ECO:0000313" key="3">
    <source>
        <dbReference type="Proteomes" id="UP000637578"/>
    </source>
</evidence>
<accession>A0A8J3FY54</accession>
<dbReference type="RefSeq" id="WP_189061557.1">
    <property type="nucleotide sequence ID" value="NZ_BMMK01000044.1"/>
</dbReference>
<proteinExistence type="predicted"/>
<dbReference type="Proteomes" id="UP000637578">
    <property type="component" value="Unassembled WGS sequence"/>
</dbReference>
<comment type="caution">
    <text evidence="2">The sequence shown here is derived from an EMBL/GenBank/DDBJ whole genome shotgun (WGS) entry which is preliminary data.</text>
</comment>
<protein>
    <submittedName>
        <fullName evidence="2">Uncharacterized protein</fullName>
    </submittedName>
</protein>
<evidence type="ECO:0000256" key="1">
    <source>
        <dbReference type="SAM" id="MobiDB-lite"/>
    </source>
</evidence>
<evidence type="ECO:0000313" key="2">
    <source>
        <dbReference type="EMBL" id="GGM79329.1"/>
    </source>
</evidence>
<reference evidence="2" key="1">
    <citation type="journal article" date="2014" name="Int. J. Syst. Evol. Microbiol.">
        <title>Complete genome sequence of Corynebacterium casei LMG S-19264T (=DSM 44701T), isolated from a smear-ripened cheese.</title>
        <authorList>
            <consortium name="US DOE Joint Genome Institute (JGI-PGF)"/>
            <person name="Walter F."/>
            <person name="Albersmeier A."/>
            <person name="Kalinowski J."/>
            <person name="Ruckert C."/>
        </authorList>
    </citation>
    <scope>NUCLEOTIDE SEQUENCE</scope>
    <source>
        <strain evidence="2">CGMCC 4.5737</strain>
    </source>
</reference>
<feature type="region of interest" description="Disordered" evidence="1">
    <location>
        <begin position="1"/>
        <end position="27"/>
    </location>
</feature>
<feature type="region of interest" description="Disordered" evidence="1">
    <location>
        <begin position="101"/>
        <end position="152"/>
    </location>
</feature>
<gene>
    <name evidence="2" type="ORF">GCM10012275_57380</name>
</gene>
<dbReference type="AlphaFoldDB" id="A0A8J3FY54"/>
<sequence>MGTRRTSAQVKARELARKRKAELDAQRQERERKIEDLMVAFMEARLIRDEALSTVTASEQRMAQAMAELHQLGETTARIRELLDIADDSEYARLRKVAPIPKRTRTKSAAKQEQTTVEPAADTAKPAVEMASPTVAPLPSGGGLGEQEAAAG</sequence>
<dbReference type="EMBL" id="BMMK01000044">
    <property type="protein sequence ID" value="GGM79329.1"/>
    <property type="molecule type" value="Genomic_DNA"/>
</dbReference>
<name>A0A8J3FY54_9PSEU</name>
<keyword evidence="3" id="KW-1185">Reference proteome</keyword>
<feature type="compositionally biased region" description="Basic and acidic residues" evidence="1">
    <location>
        <begin position="11"/>
        <end position="27"/>
    </location>
</feature>
<reference evidence="2" key="2">
    <citation type="submission" date="2020-09" db="EMBL/GenBank/DDBJ databases">
        <authorList>
            <person name="Sun Q."/>
            <person name="Zhou Y."/>
        </authorList>
    </citation>
    <scope>NUCLEOTIDE SEQUENCE</scope>
    <source>
        <strain evidence="2">CGMCC 4.5737</strain>
    </source>
</reference>
<organism evidence="2 3">
    <name type="scientific">Longimycelium tulufanense</name>
    <dbReference type="NCBI Taxonomy" id="907463"/>
    <lineage>
        <taxon>Bacteria</taxon>
        <taxon>Bacillati</taxon>
        <taxon>Actinomycetota</taxon>
        <taxon>Actinomycetes</taxon>
        <taxon>Pseudonocardiales</taxon>
        <taxon>Pseudonocardiaceae</taxon>
        <taxon>Longimycelium</taxon>
    </lineage>
</organism>